<dbReference type="InterPro" id="IPR002933">
    <property type="entry name" value="Peptidase_M20"/>
</dbReference>
<name>A0A1T4LQE5_9FIRM</name>
<keyword evidence="4" id="KW-0378">Hydrolase</keyword>
<dbReference type="InterPro" id="IPR010162">
    <property type="entry name" value="PepT-like"/>
</dbReference>
<dbReference type="PIRSF" id="PIRSF001123">
    <property type="entry name" value="PepA_GA"/>
    <property type="match status" value="1"/>
</dbReference>
<dbReference type="InterPro" id="IPR008007">
    <property type="entry name" value="Peptidase_M42"/>
</dbReference>
<dbReference type="Gene3D" id="3.30.70.360">
    <property type="match status" value="1"/>
</dbReference>
<comment type="cofactor">
    <cofactor evidence="1">
        <name>Zn(2+)</name>
        <dbReference type="ChEBI" id="CHEBI:29105"/>
    </cofactor>
</comment>
<evidence type="ECO:0000313" key="12">
    <source>
        <dbReference type="Proteomes" id="UP000190625"/>
    </source>
</evidence>
<sequence length="389" mass="42973">MIFSKGREMFKEENIVNKFIELTKIDSESGQERAIADKLKMELLNLGLEVNEDNVADKIQNDIEGDIKDNTGNIIAKLKGSDPELPTLLLSAHMDTVKPGQDVKPVIEDGTIFSESETILGADDKAGITMILTILRELKQRKLRYGDIEVVFTVCEEEGLLGSRNLAVDKLNADYGIVYDSGEEVGTIITEGPAQTEIKIIVKGKAAHAGREPYKGIDAIKIAGTALAKVNLGKIDEETTANIGIIKGGKATNIVPDEVELVGEVRSRDEVKLEKQIQHMIEIFKDTAREYGAEVEFEIERLFSPFKLNKDLPLIQLAIDSAKELDFTPELITTRAGSDANIFNDYGIPTFNFGLGTNHGHTPDENIQIENFTKIIKYSLNIIENLNSL</sequence>
<dbReference type="Pfam" id="PF01546">
    <property type="entry name" value="Peptidase_M20"/>
    <property type="match status" value="1"/>
</dbReference>
<evidence type="ECO:0000256" key="2">
    <source>
        <dbReference type="ARBA" id="ARBA00022670"/>
    </source>
</evidence>
<evidence type="ECO:0000256" key="1">
    <source>
        <dbReference type="ARBA" id="ARBA00001947"/>
    </source>
</evidence>
<dbReference type="GO" id="GO:0006508">
    <property type="term" value="P:proteolysis"/>
    <property type="evidence" value="ECO:0007669"/>
    <property type="project" value="UniProtKB-KW"/>
</dbReference>
<accession>A0A1T4LQE5</accession>
<dbReference type="GO" id="GO:0046872">
    <property type="term" value="F:metal ion binding"/>
    <property type="evidence" value="ECO:0007669"/>
    <property type="project" value="UniProtKB-UniRule"/>
</dbReference>
<dbReference type="EMBL" id="FUWM01000009">
    <property type="protein sequence ID" value="SJZ56674.1"/>
    <property type="molecule type" value="Genomic_DNA"/>
</dbReference>
<dbReference type="Pfam" id="PF07687">
    <property type="entry name" value="M20_dimer"/>
    <property type="match status" value="1"/>
</dbReference>
<dbReference type="Gene3D" id="3.40.630.10">
    <property type="entry name" value="Zn peptidases"/>
    <property type="match status" value="1"/>
</dbReference>
<protein>
    <submittedName>
        <fullName evidence="11">Peptidase T-like protein</fullName>
    </submittedName>
</protein>
<dbReference type="InterPro" id="IPR001261">
    <property type="entry name" value="ArgE/DapE_CS"/>
</dbReference>
<evidence type="ECO:0000256" key="3">
    <source>
        <dbReference type="ARBA" id="ARBA00022723"/>
    </source>
</evidence>
<evidence type="ECO:0000256" key="7">
    <source>
        <dbReference type="PIRNR" id="PIRNR001123"/>
    </source>
</evidence>
<evidence type="ECO:0000256" key="8">
    <source>
        <dbReference type="PIRSR" id="PIRSR001123-1"/>
    </source>
</evidence>
<feature type="domain" description="Peptidase M20 dimerisation" evidence="10">
    <location>
        <begin position="198"/>
        <end position="291"/>
    </location>
</feature>
<feature type="binding site" evidence="9">
    <location>
        <position position="180"/>
    </location>
    <ligand>
        <name>Zn(2+)</name>
        <dbReference type="ChEBI" id="CHEBI:29105"/>
        <label>1</label>
    </ligand>
</feature>
<feature type="binding site" evidence="9">
    <location>
        <position position="123"/>
    </location>
    <ligand>
        <name>Zn(2+)</name>
        <dbReference type="ChEBI" id="CHEBI:29105"/>
        <label>1</label>
    </ligand>
</feature>
<evidence type="ECO:0000256" key="5">
    <source>
        <dbReference type="ARBA" id="ARBA00022833"/>
    </source>
</evidence>
<dbReference type="InterPro" id="IPR036264">
    <property type="entry name" value="Bact_exopeptidase_dim_dom"/>
</dbReference>
<feature type="active site" description="Proton acceptor" evidence="8">
    <location>
        <position position="156"/>
    </location>
</feature>
<dbReference type="NCBIfam" id="TIGR01883">
    <property type="entry name" value="PepT-like"/>
    <property type="match status" value="1"/>
</dbReference>
<dbReference type="InterPro" id="IPR011650">
    <property type="entry name" value="Peptidase_M20_dimer"/>
</dbReference>
<evidence type="ECO:0000256" key="4">
    <source>
        <dbReference type="ARBA" id="ARBA00022801"/>
    </source>
</evidence>
<evidence type="ECO:0000256" key="9">
    <source>
        <dbReference type="PIRSR" id="PIRSR001123-2"/>
    </source>
</evidence>
<feature type="binding site" evidence="9">
    <location>
        <position position="157"/>
    </location>
    <ligand>
        <name>Zn(2+)</name>
        <dbReference type="ChEBI" id="CHEBI:29105"/>
        <label>2</label>
    </ligand>
</feature>
<keyword evidence="3 9" id="KW-0479">Metal-binding</keyword>
<dbReference type="PANTHER" id="PTHR42994:SF2">
    <property type="entry name" value="PEPTIDASE"/>
    <property type="match status" value="1"/>
</dbReference>
<keyword evidence="6" id="KW-0482">Metalloprotease</keyword>
<organism evidence="11 12">
    <name type="scientific">Selenihalanaerobacter shriftii</name>
    <dbReference type="NCBI Taxonomy" id="142842"/>
    <lineage>
        <taxon>Bacteria</taxon>
        <taxon>Bacillati</taxon>
        <taxon>Bacillota</taxon>
        <taxon>Clostridia</taxon>
        <taxon>Halanaerobiales</taxon>
        <taxon>Halobacteroidaceae</taxon>
        <taxon>Selenihalanaerobacter</taxon>
    </lineage>
</organism>
<feature type="binding site" evidence="9">
    <location>
        <position position="123"/>
    </location>
    <ligand>
        <name>Zn(2+)</name>
        <dbReference type="ChEBI" id="CHEBI:29105"/>
        <label>2</label>
    </ligand>
</feature>
<evidence type="ECO:0000256" key="6">
    <source>
        <dbReference type="ARBA" id="ARBA00023049"/>
    </source>
</evidence>
<dbReference type="GO" id="GO:0004177">
    <property type="term" value="F:aminopeptidase activity"/>
    <property type="evidence" value="ECO:0007669"/>
    <property type="project" value="UniProtKB-UniRule"/>
</dbReference>
<comment type="similarity">
    <text evidence="7">Belongs to the peptidase M42 family.</text>
</comment>
<keyword evidence="12" id="KW-1185">Reference proteome</keyword>
<dbReference type="AlphaFoldDB" id="A0A1T4LQE5"/>
<gene>
    <name evidence="11" type="ORF">SAMN02745118_01201</name>
</gene>
<reference evidence="12" key="1">
    <citation type="submission" date="2017-02" db="EMBL/GenBank/DDBJ databases">
        <authorList>
            <person name="Varghese N."/>
            <person name="Submissions S."/>
        </authorList>
    </citation>
    <scope>NUCLEOTIDE SEQUENCE [LARGE SCALE GENOMIC DNA]</scope>
    <source>
        <strain evidence="12">ATCC BAA-73</strain>
    </source>
</reference>
<dbReference type="SUPFAM" id="SSF55031">
    <property type="entry name" value="Bacterial exopeptidase dimerisation domain"/>
    <property type="match status" value="1"/>
</dbReference>
<evidence type="ECO:0000259" key="10">
    <source>
        <dbReference type="Pfam" id="PF07687"/>
    </source>
</evidence>
<dbReference type="GO" id="GO:0008237">
    <property type="term" value="F:metallopeptidase activity"/>
    <property type="evidence" value="ECO:0007669"/>
    <property type="project" value="UniProtKB-KW"/>
</dbReference>
<proteinExistence type="inferred from homology"/>
<keyword evidence="2" id="KW-0645">Protease</keyword>
<keyword evidence="5" id="KW-0862">Zinc</keyword>
<dbReference type="PANTHER" id="PTHR42994">
    <property type="entry name" value="PEPTIDASE T"/>
    <property type="match status" value="1"/>
</dbReference>
<dbReference type="SUPFAM" id="SSF53187">
    <property type="entry name" value="Zn-dependent exopeptidases"/>
    <property type="match status" value="1"/>
</dbReference>
<evidence type="ECO:0000313" key="11">
    <source>
        <dbReference type="EMBL" id="SJZ56674.1"/>
    </source>
</evidence>
<dbReference type="Proteomes" id="UP000190625">
    <property type="component" value="Unassembled WGS sequence"/>
</dbReference>
<dbReference type="STRING" id="142842.SAMN02745118_01201"/>
<dbReference type="PROSITE" id="PS00758">
    <property type="entry name" value="ARGE_DAPE_CPG2_1"/>
    <property type="match status" value="1"/>
</dbReference>
<comment type="cofactor">
    <cofactor evidence="9">
        <name>a divalent metal cation</name>
        <dbReference type="ChEBI" id="CHEBI:60240"/>
    </cofactor>
    <text evidence="9">Binds 2 divalent metal cations per subunit.</text>
</comment>